<name>A0A2P2JD52_RHIMU</name>
<dbReference type="EMBL" id="GGEC01010916">
    <property type="protein sequence ID" value="MBW91399.1"/>
    <property type="molecule type" value="Transcribed_RNA"/>
</dbReference>
<reference evidence="1" key="1">
    <citation type="submission" date="2018-02" db="EMBL/GenBank/DDBJ databases">
        <title>Rhizophora mucronata_Transcriptome.</title>
        <authorList>
            <person name="Meera S.P."/>
            <person name="Sreeshan A."/>
            <person name="Augustine A."/>
        </authorList>
    </citation>
    <scope>NUCLEOTIDE SEQUENCE</scope>
    <source>
        <tissue evidence="1">Leaf</tissue>
    </source>
</reference>
<evidence type="ECO:0000313" key="1">
    <source>
        <dbReference type="EMBL" id="MBW91399.1"/>
    </source>
</evidence>
<sequence>MVGVMSCMNTKGNPSWLSSTKSACVWHAVFLKKEKKKGGFLYVGVISG</sequence>
<dbReference type="AlphaFoldDB" id="A0A2P2JD52"/>
<accession>A0A2P2JD52</accession>
<protein>
    <submittedName>
        <fullName evidence="1">Uncharacterized protein</fullName>
    </submittedName>
</protein>
<organism evidence="1">
    <name type="scientific">Rhizophora mucronata</name>
    <name type="common">Asiatic mangrove</name>
    <dbReference type="NCBI Taxonomy" id="61149"/>
    <lineage>
        <taxon>Eukaryota</taxon>
        <taxon>Viridiplantae</taxon>
        <taxon>Streptophyta</taxon>
        <taxon>Embryophyta</taxon>
        <taxon>Tracheophyta</taxon>
        <taxon>Spermatophyta</taxon>
        <taxon>Magnoliopsida</taxon>
        <taxon>eudicotyledons</taxon>
        <taxon>Gunneridae</taxon>
        <taxon>Pentapetalae</taxon>
        <taxon>rosids</taxon>
        <taxon>fabids</taxon>
        <taxon>Malpighiales</taxon>
        <taxon>Rhizophoraceae</taxon>
        <taxon>Rhizophora</taxon>
    </lineage>
</organism>
<proteinExistence type="predicted"/>